<name>A0A8H4KUW3_9HYPO</name>
<proteinExistence type="predicted"/>
<gene>
    <name evidence="1" type="ORF">F53441_1657</name>
</gene>
<dbReference type="OrthoDB" id="5406275at2759"/>
<sequence length="427" mass="48175">MDQQLLFLRDDLKSQARPQLWGQQIQQAPECIILIAQCKLLASKPSLAALNLSNNDLKPKPLLTEIQHFAQMGEDAFRSTARGMETVGYLAFEMWKTDGILEKVLRHIDMKQNAVRDKRLQSYIESGLAMIDDSIKTIATVKEGFSQWKTMTRNLLDLLGKKICDNVREQEEVTKQLEDGTNLKVKCENDLEKLRVSKVNLEQSYDEILRGYNEVSNKLKDYMPGGGMIFASIIAAATCPWSLKTLLQIGSQWTIESRIRNLELEIDSLNTHLRDKQSENGSLTGVTRVLKGTLEEVSKLQVQIENFMDFLIGIQNIMTIVKDGGGRVLIKDLTTEGLDAMNNDPELKADYRQDAHLMKDRFLIASKAAALYNEVSNKFIVPGTDWRVEEIGIELKVLTHPLAEVSEIARTEVREGVVDEVDEAAHA</sequence>
<dbReference type="Proteomes" id="UP000605986">
    <property type="component" value="Unassembled WGS sequence"/>
</dbReference>
<accession>A0A8H4KUW3</accession>
<protein>
    <submittedName>
        <fullName evidence="1">Uncharacterized protein</fullName>
    </submittedName>
</protein>
<reference evidence="1" key="1">
    <citation type="submission" date="2020-01" db="EMBL/GenBank/DDBJ databases">
        <title>Identification and distribution of gene clusters putatively required for synthesis of sphingolipid metabolism inhibitors in phylogenetically diverse species of the filamentous fungus Fusarium.</title>
        <authorList>
            <person name="Kim H.-S."/>
            <person name="Busman M."/>
            <person name="Brown D.W."/>
            <person name="Divon H."/>
            <person name="Uhlig S."/>
            <person name="Proctor R.H."/>
        </authorList>
    </citation>
    <scope>NUCLEOTIDE SEQUENCE</scope>
    <source>
        <strain evidence="1">NRRL 53441</strain>
    </source>
</reference>
<evidence type="ECO:0000313" key="1">
    <source>
        <dbReference type="EMBL" id="KAF4456173.1"/>
    </source>
</evidence>
<dbReference type="AlphaFoldDB" id="A0A8H4KUW3"/>
<evidence type="ECO:0000313" key="2">
    <source>
        <dbReference type="Proteomes" id="UP000605986"/>
    </source>
</evidence>
<dbReference type="EMBL" id="JAADJG010000067">
    <property type="protein sequence ID" value="KAF4456173.1"/>
    <property type="molecule type" value="Genomic_DNA"/>
</dbReference>
<keyword evidence="2" id="KW-1185">Reference proteome</keyword>
<comment type="caution">
    <text evidence="1">The sequence shown here is derived from an EMBL/GenBank/DDBJ whole genome shotgun (WGS) entry which is preliminary data.</text>
</comment>
<organism evidence="1 2">
    <name type="scientific">Fusarium austroafricanum</name>
    <dbReference type="NCBI Taxonomy" id="2364996"/>
    <lineage>
        <taxon>Eukaryota</taxon>
        <taxon>Fungi</taxon>
        <taxon>Dikarya</taxon>
        <taxon>Ascomycota</taxon>
        <taxon>Pezizomycotina</taxon>
        <taxon>Sordariomycetes</taxon>
        <taxon>Hypocreomycetidae</taxon>
        <taxon>Hypocreales</taxon>
        <taxon>Nectriaceae</taxon>
        <taxon>Fusarium</taxon>
        <taxon>Fusarium concolor species complex</taxon>
    </lineage>
</organism>